<name>A8HTJ8_AZOC5</name>
<dbReference type="KEGG" id="azc:AZC_0844"/>
<dbReference type="STRING" id="438753.AZC_0844"/>
<sequence>MATNTAGSVARQYASQLVHYLRFTVNYNDAGIGSGVRKGTLPAGALILSTSVNVATVFNAASTNVLTVGTNSTSFNNIVASGDVDESAAALTNGIKPTSAALVPLASDLDVYAMYTQTGTAATTGKAYVVIQYIPDNDG</sequence>
<organism evidence="1 2">
    <name type="scientific">Azorhizobium caulinodans (strain ATCC 43989 / DSM 5975 / JCM 20966 / LMG 6465 / NBRC 14845 / NCIMB 13405 / ORS 571)</name>
    <dbReference type="NCBI Taxonomy" id="438753"/>
    <lineage>
        <taxon>Bacteria</taxon>
        <taxon>Pseudomonadati</taxon>
        <taxon>Pseudomonadota</taxon>
        <taxon>Alphaproteobacteria</taxon>
        <taxon>Hyphomicrobiales</taxon>
        <taxon>Xanthobacteraceae</taxon>
        <taxon>Azorhizobium</taxon>
    </lineage>
</organism>
<proteinExistence type="predicted"/>
<reference evidence="1 2" key="6">
    <citation type="journal article" date="2011" name="Appl. Environ. Microbiol.">
        <title>Involvement of the azorhizobial chromosome partition gene (parA) in the onset of bacteroid differentiation during Sesbania rostrata stem nodule development.</title>
        <authorList>
            <person name="Liu CT."/>
            <person name="Lee KB."/>
            <person name="Wang YS."/>
            <person name="Peng MH."/>
            <person name="Lee KT."/>
            <person name="Suzuki S."/>
            <person name="Suzuki T."/>
            <person name="Oyaizu H."/>
        </authorList>
    </citation>
    <scope>NUCLEOTIDE SEQUENCE [LARGE SCALE GENOMIC DNA]</scope>
    <source>
        <strain evidence="2">ATCC 43989 / DSM 5975 / JCM 20966 / LMG 6465 / NBRC 14845 / NCIMB 13405 / ORS 571</strain>
    </source>
</reference>
<dbReference type="RefSeq" id="WP_012169375.1">
    <property type="nucleotide sequence ID" value="NC_009937.1"/>
</dbReference>
<dbReference type="AlphaFoldDB" id="A8HTJ8"/>
<reference evidence="2" key="2">
    <citation type="submission" date="2007-04" db="EMBL/GenBank/DDBJ databases">
        <title>Complete genome sequence of the nitrogen-fixing bacterium Azorhizobium caulinodans ORS571.</title>
        <authorList>
            <person name="Lee K.B."/>
            <person name="Backer P.D."/>
            <person name="Aono T."/>
            <person name="Liu C.T."/>
            <person name="Suzuki S."/>
            <person name="Suzuki T."/>
            <person name="Kaneko T."/>
            <person name="Yamada M."/>
            <person name="Tabata S."/>
            <person name="Kupfer D.M."/>
            <person name="Najar F.Z."/>
            <person name="Wiley G.B."/>
            <person name="Roe B."/>
            <person name="Binnewies T."/>
            <person name="Ussery D."/>
            <person name="Vereecke D."/>
            <person name="Gevers D."/>
            <person name="Holsters M."/>
            <person name="Oyaizu H."/>
        </authorList>
    </citation>
    <scope>NUCLEOTIDE SEQUENCE [LARGE SCALE GENOMIC DNA]</scope>
    <source>
        <strain evidence="2">ATCC 43989 / DSM 5975 / JCM 20966 / LMG 6465 / NBRC 14845 / NCIMB 13405 / ORS 571</strain>
    </source>
</reference>
<dbReference type="eggNOG" id="ENOG50341MF">
    <property type="taxonomic scope" value="Bacteria"/>
</dbReference>
<keyword evidence="2" id="KW-1185">Reference proteome</keyword>
<accession>A8HTJ8</accession>
<reference evidence="1 2" key="3">
    <citation type="journal article" date="2008" name="BMC Genomics">
        <title>The genome of the versatile nitrogen fixer Azorhizobium caulinodans ORS571.</title>
        <authorList>
            <person name="Lee KB."/>
            <person name="Backer P.D."/>
            <person name="Aono T."/>
            <person name="Liu CT."/>
            <person name="Suzuki S."/>
            <person name="Suzuki T."/>
            <person name="Kaneko T."/>
            <person name="Yamada M."/>
            <person name="Tabata S."/>
            <person name="Kupfer D.M."/>
            <person name="Najar F.Z."/>
            <person name="Wiley G.B."/>
            <person name="Roe B."/>
            <person name="Binnewies T.T."/>
            <person name="Ussery D.W."/>
            <person name="D'Haeze W."/>
            <person name="Herder J.D."/>
            <person name="Gevers D."/>
            <person name="Vereecke D."/>
            <person name="Holsters M."/>
            <person name="Oyaizu H."/>
        </authorList>
    </citation>
    <scope>NUCLEOTIDE SEQUENCE [LARGE SCALE GENOMIC DNA]</scope>
    <source>
        <strain evidence="2">ATCC 43989 / DSM 5975 / JCM 20966 / LMG 6465 / NBRC 14845 / NCIMB 13405 / ORS 571</strain>
    </source>
</reference>
<reference evidence="1 2" key="1">
    <citation type="journal article" date="2007" name="Appl. Environ. Microbiol.">
        <title>Rhizobial factors required for stem nodule maturation and maintenance in Sesbania rostrata-Azorhizobium caulinodans ORS571 symbiosis.</title>
        <authorList>
            <person name="Suzuki S."/>
            <person name="Aono T."/>
            <person name="Lee KB."/>
            <person name="Suzuki T."/>
            <person name="Liu CT."/>
            <person name="Miwa H."/>
            <person name="Wakao S."/>
            <person name="Iki T."/>
            <person name="Oyaizu H."/>
        </authorList>
    </citation>
    <scope>NUCLEOTIDE SEQUENCE [LARGE SCALE GENOMIC DNA]</scope>
    <source>
        <strain evidence="2">ATCC 43989 / DSM 5975 / JCM 20966 / LMG 6465 / NBRC 14845 / NCIMB 13405 / ORS 571</strain>
    </source>
</reference>
<gene>
    <name evidence="1" type="ordered locus">AZC_0844</name>
</gene>
<dbReference type="EMBL" id="AP009384">
    <property type="protein sequence ID" value="BAF86842.1"/>
    <property type="molecule type" value="Genomic_DNA"/>
</dbReference>
<reference evidence="1 2" key="4">
    <citation type="journal article" date="2009" name="Appl. Environ. Microbiol.">
        <title>Comparative genome-wide transcriptional profiling of Azorhizobium caulinodans ORS571 grown under free-living and symbiotic conditions.</title>
        <authorList>
            <person name="Tsukada S."/>
            <person name="Aono T."/>
            <person name="Akiba N."/>
            <person name="Lee KB."/>
            <person name="Liu CT."/>
            <person name="Toyazaki H."/>
            <person name="Oyaizu H."/>
        </authorList>
    </citation>
    <scope>NUCLEOTIDE SEQUENCE [LARGE SCALE GENOMIC DNA]</scope>
    <source>
        <strain evidence="2">ATCC 43989 / DSM 5975 / JCM 20966 / LMG 6465 / NBRC 14845 / NCIMB 13405 / ORS 571</strain>
    </source>
</reference>
<reference evidence="1 2" key="5">
    <citation type="journal article" date="2010" name="Appl. Environ. Microbiol.">
        <title>phrR-like gene praR of Azorhizobium caulinodans ORS571 is essential for symbiosis with Sesbania rostrata and is involved in expression of reb genes.</title>
        <authorList>
            <person name="Akiba N."/>
            <person name="Aono T."/>
            <person name="Toyazaki H."/>
            <person name="Sato S."/>
            <person name="Oyaizu H."/>
        </authorList>
    </citation>
    <scope>NUCLEOTIDE SEQUENCE [LARGE SCALE GENOMIC DNA]</scope>
    <source>
        <strain evidence="2">ATCC 43989 / DSM 5975 / JCM 20966 / LMG 6465 / NBRC 14845 / NCIMB 13405 / ORS 571</strain>
    </source>
</reference>
<protein>
    <submittedName>
        <fullName evidence="1">Uncharacterized protein</fullName>
    </submittedName>
</protein>
<evidence type="ECO:0000313" key="2">
    <source>
        <dbReference type="Proteomes" id="UP000000270"/>
    </source>
</evidence>
<evidence type="ECO:0000313" key="1">
    <source>
        <dbReference type="EMBL" id="BAF86842.1"/>
    </source>
</evidence>
<dbReference type="HOGENOM" id="CLU_1905101_0_0_5"/>
<dbReference type="Proteomes" id="UP000000270">
    <property type="component" value="Chromosome"/>
</dbReference>